<evidence type="ECO:0000313" key="4">
    <source>
        <dbReference type="EMBL" id="RPB08377.1"/>
    </source>
</evidence>
<sequence>MLGSRLQLAVSALMMGKSAMAAVHVVTVGKGDHDFSPKIVNADPGDIISFEFYPANHSVVRMDPDYPCIPWETYNIGKGQGWWSHFYPIDTPSANPPTWNITVNDTLPFYYYCSQVGSCITYEMVGAVNPPNSTYVDQVAARAGQADFALSPGEPIPSDSTATPTPTPNSSTTHSSSGVSLSVGAIAGIAIGGVCALALIGLLFFFVGRKKKGAEMKENKTAAPEEGLMGTEHPPVYQDPRYSVLPAGAAANPWDNKPVDPRLSGVPMSENSHRISELPDSSTYDPVEIYTPGPEDMPAHRR</sequence>
<feature type="compositionally biased region" description="Low complexity" evidence="1">
    <location>
        <begin position="156"/>
        <end position="178"/>
    </location>
</feature>
<gene>
    <name evidence="4" type="ORF">P167DRAFT_539311</name>
</gene>
<feature type="signal peptide" evidence="3">
    <location>
        <begin position="1"/>
        <end position="21"/>
    </location>
</feature>
<keyword evidence="2" id="KW-0472">Membrane</keyword>
<protein>
    <recommendedName>
        <fullName evidence="6">Cupredoxin</fullName>
    </recommendedName>
</protein>
<name>A0A3N4KD21_9PEZI</name>
<reference evidence="4 5" key="1">
    <citation type="journal article" date="2018" name="Nat. Ecol. Evol.">
        <title>Pezizomycetes genomes reveal the molecular basis of ectomycorrhizal truffle lifestyle.</title>
        <authorList>
            <person name="Murat C."/>
            <person name="Payen T."/>
            <person name="Noel B."/>
            <person name="Kuo A."/>
            <person name="Morin E."/>
            <person name="Chen J."/>
            <person name="Kohler A."/>
            <person name="Krizsan K."/>
            <person name="Balestrini R."/>
            <person name="Da Silva C."/>
            <person name="Montanini B."/>
            <person name="Hainaut M."/>
            <person name="Levati E."/>
            <person name="Barry K.W."/>
            <person name="Belfiori B."/>
            <person name="Cichocki N."/>
            <person name="Clum A."/>
            <person name="Dockter R.B."/>
            <person name="Fauchery L."/>
            <person name="Guy J."/>
            <person name="Iotti M."/>
            <person name="Le Tacon F."/>
            <person name="Lindquist E.A."/>
            <person name="Lipzen A."/>
            <person name="Malagnac F."/>
            <person name="Mello A."/>
            <person name="Molinier V."/>
            <person name="Miyauchi S."/>
            <person name="Poulain J."/>
            <person name="Riccioni C."/>
            <person name="Rubini A."/>
            <person name="Sitrit Y."/>
            <person name="Splivallo R."/>
            <person name="Traeger S."/>
            <person name="Wang M."/>
            <person name="Zifcakova L."/>
            <person name="Wipf D."/>
            <person name="Zambonelli A."/>
            <person name="Paolocci F."/>
            <person name="Nowrousian M."/>
            <person name="Ottonello S."/>
            <person name="Baldrian P."/>
            <person name="Spatafora J.W."/>
            <person name="Henrissat B."/>
            <person name="Nagy L.G."/>
            <person name="Aury J.M."/>
            <person name="Wincker P."/>
            <person name="Grigoriev I.V."/>
            <person name="Bonfante P."/>
            <person name="Martin F.M."/>
        </authorList>
    </citation>
    <scope>NUCLEOTIDE SEQUENCE [LARGE SCALE GENOMIC DNA]</scope>
    <source>
        <strain evidence="4 5">CCBAS932</strain>
    </source>
</reference>
<proteinExistence type="predicted"/>
<dbReference type="Gene3D" id="2.60.40.420">
    <property type="entry name" value="Cupredoxins - blue copper proteins"/>
    <property type="match status" value="1"/>
</dbReference>
<keyword evidence="2" id="KW-0812">Transmembrane</keyword>
<feature type="region of interest" description="Disordered" evidence="1">
    <location>
        <begin position="150"/>
        <end position="178"/>
    </location>
</feature>
<dbReference type="InterPro" id="IPR008972">
    <property type="entry name" value="Cupredoxin"/>
</dbReference>
<dbReference type="InterPro" id="IPR052953">
    <property type="entry name" value="Ser-rich/MCO-related"/>
</dbReference>
<keyword evidence="2" id="KW-1133">Transmembrane helix</keyword>
<evidence type="ECO:0000256" key="2">
    <source>
        <dbReference type="SAM" id="Phobius"/>
    </source>
</evidence>
<dbReference type="OrthoDB" id="2331100at2759"/>
<dbReference type="EMBL" id="ML119164">
    <property type="protein sequence ID" value="RPB08377.1"/>
    <property type="molecule type" value="Genomic_DNA"/>
</dbReference>
<evidence type="ECO:0008006" key="6">
    <source>
        <dbReference type="Google" id="ProtNLM"/>
    </source>
</evidence>
<dbReference type="AlphaFoldDB" id="A0A3N4KD21"/>
<dbReference type="PANTHER" id="PTHR34883:SF8">
    <property type="entry name" value="EXTRACELLULAR SERINE-RICH PROTEIN (AFU_ORTHOLOGUE AFUA_6G00670)"/>
    <property type="match status" value="1"/>
</dbReference>
<feature type="transmembrane region" description="Helical" evidence="2">
    <location>
        <begin position="181"/>
        <end position="207"/>
    </location>
</feature>
<dbReference type="PANTHER" id="PTHR34883">
    <property type="entry name" value="SERINE-RICH PROTEIN, PUTATIVE-RELATED-RELATED"/>
    <property type="match status" value="1"/>
</dbReference>
<evidence type="ECO:0000256" key="1">
    <source>
        <dbReference type="SAM" id="MobiDB-lite"/>
    </source>
</evidence>
<dbReference type="Proteomes" id="UP000277580">
    <property type="component" value="Unassembled WGS sequence"/>
</dbReference>
<keyword evidence="5" id="KW-1185">Reference proteome</keyword>
<accession>A0A3N4KD21</accession>
<dbReference type="CDD" id="cd00920">
    <property type="entry name" value="Cupredoxin"/>
    <property type="match status" value="1"/>
</dbReference>
<evidence type="ECO:0000313" key="5">
    <source>
        <dbReference type="Proteomes" id="UP000277580"/>
    </source>
</evidence>
<dbReference type="STRING" id="1392247.A0A3N4KD21"/>
<organism evidence="4 5">
    <name type="scientific">Morchella conica CCBAS932</name>
    <dbReference type="NCBI Taxonomy" id="1392247"/>
    <lineage>
        <taxon>Eukaryota</taxon>
        <taxon>Fungi</taxon>
        <taxon>Dikarya</taxon>
        <taxon>Ascomycota</taxon>
        <taxon>Pezizomycotina</taxon>
        <taxon>Pezizomycetes</taxon>
        <taxon>Pezizales</taxon>
        <taxon>Morchellaceae</taxon>
        <taxon>Morchella</taxon>
    </lineage>
</organism>
<feature type="chain" id="PRO_5018313507" description="Cupredoxin" evidence="3">
    <location>
        <begin position="22"/>
        <end position="302"/>
    </location>
</feature>
<dbReference type="InParanoid" id="A0A3N4KD21"/>
<feature type="region of interest" description="Disordered" evidence="1">
    <location>
        <begin position="253"/>
        <end position="302"/>
    </location>
</feature>
<dbReference type="SUPFAM" id="SSF49503">
    <property type="entry name" value="Cupredoxins"/>
    <property type="match status" value="1"/>
</dbReference>
<evidence type="ECO:0000256" key="3">
    <source>
        <dbReference type="SAM" id="SignalP"/>
    </source>
</evidence>
<keyword evidence="3" id="KW-0732">Signal</keyword>